<feature type="chain" id="PRO_5025469992" evidence="2">
    <location>
        <begin position="24"/>
        <end position="181"/>
    </location>
</feature>
<comment type="caution">
    <text evidence="3">The sequence shown here is derived from an EMBL/GenBank/DDBJ whole genome shotgun (WGS) entry which is preliminary data.</text>
</comment>
<proteinExistence type="predicted"/>
<feature type="signal peptide" evidence="2">
    <location>
        <begin position="1"/>
        <end position="23"/>
    </location>
</feature>
<organism evidence="3 4">
    <name type="scientific">Hibiscus syriacus</name>
    <name type="common">Rose of Sharon</name>
    <dbReference type="NCBI Taxonomy" id="106335"/>
    <lineage>
        <taxon>Eukaryota</taxon>
        <taxon>Viridiplantae</taxon>
        <taxon>Streptophyta</taxon>
        <taxon>Embryophyta</taxon>
        <taxon>Tracheophyta</taxon>
        <taxon>Spermatophyta</taxon>
        <taxon>Magnoliopsida</taxon>
        <taxon>eudicotyledons</taxon>
        <taxon>Gunneridae</taxon>
        <taxon>Pentapetalae</taxon>
        <taxon>rosids</taxon>
        <taxon>malvids</taxon>
        <taxon>Malvales</taxon>
        <taxon>Malvaceae</taxon>
        <taxon>Malvoideae</taxon>
        <taxon>Hibiscus</taxon>
    </lineage>
</organism>
<evidence type="ECO:0000256" key="2">
    <source>
        <dbReference type="SAM" id="SignalP"/>
    </source>
</evidence>
<accession>A0A6A2Y8D6</accession>
<feature type="compositionally biased region" description="Polar residues" evidence="1">
    <location>
        <begin position="66"/>
        <end position="77"/>
    </location>
</feature>
<gene>
    <name evidence="3" type="ORF">F3Y22_tig00112402pilonHSYRG00324</name>
</gene>
<evidence type="ECO:0000256" key="1">
    <source>
        <dbReference type="SAM" id="MobiDB-lite"/>
    </source>
</evidence>
<dbReference type="EMBL" id="VEPZ02001572">
    <property type="protein sequence ID" value="KAE8667537.1"/>
    <property type="molecule type" value="Genomic_DNA"/>
</dbReference>
<keyword evidence="4" id="KW-1185">Reference proteome</keyword>
<dbReference type="Proteomes" id="UP000436088">
    <property type="component" value="Unassembled WGS sequence"/>
</dbReference>
<keyword evidence="2" id="KW-0732">Signal</keyword>
<sequence length="181" mass="19942">MSSRQIIVLFLSVFLLLAGASKGIRDLSQHRDEYTKASLKNGWKARLMTKGFPIPPSAPSKRHNECSNGATSRSSLSPADAKFPRQLHQTVQNLNESLPEINQIRRQVIGPSGKKPLLSSPSSIVPSSEAVAASTIVLACCFPPSLDRFSQVFKSFHSDVESFFCYLNKGFGRLALECFRN</sequence>
<dbReference type="AlphaFoldDB" id="A0A6A2Y8D6"/>
<protein>
    <submittedName>
        <fullName evidence="3">Uncharacterized protein</fullName>
    </submittedName>
</protein>
<reference evidence="3" key="1">
    <citation type="submission" date="2019-09" db="EMBL/GenBank/DDBJ databases">
        <title>Draft genome information of white flower Hibiscus syriacus.</title>
        <authorList>
            <person name="Kim Y.-M."/>
        </authorList>
    </citation>
    <scope>NUCLEOTIDE SEQUENCE [LARGE SCALE GENOMIC DNA]</scope>
    <source>
        <strain evidence="3">YM2019G1</strain>
    </source>
</reference>
<evidence type="ECO:0000313" key="3">
    <source>
        <dbReference type="EMBL" id="KAE8667537.1"/>
    </source>
</evidence>
<name>A0A6A2Y8D6_HIBSY</name>
<feature type="region of interest" description="Disordered" evidence="1">
    <location>
        <begin position="53"/>
        <end position="79"/>
    </location>
</feature>
<evidence type="ECO:0000313" key="4">
    <source>
        <dbReference type="Proteomes" id="UP000436088"/>
    </source>
</evidence>